<protein>
    <submittedName>
        <fullName evidence="1">Uncharacterized protein</fullName>
    </submittedName>
</protein>
<name>A0ACC2P495_9HYME</name>
<gene>
    <name evidence="1" type="ORF">QAD02_013921</name>
</gene>
<accession>A0ACC2P495</accession>
<keyword evidence="2" id="KW-1185">Reference proteome</keyword>
<evidence type="ECO:0000313" key="1">
    <source>
        <dbReference type="EMBL" id="KAJ8678134.1"/>
    </source>
</evidence>
<reference evidence="1" key="1">
    <citation type="submission" date="2023-04" db="EMBL/GenBank/DDBJ databases">
        <title>A chromosome-level genome assembly of the parasitoid wasp Eretmocerus hayati.</title>
        <authorList>
            <person name="Zhong Y."/>
            <person name="Liu S."/>
            <person name="Liu Y."/>
        </authorList>
    </citation>
    <scope>NUCLEOTIDE SEQUENCE</scope>
    <source>
        <strain evidence="1">ZJU_SS_LIU_2023</strain>
    </source>
</reference>
<dbReference type="EMBL" id="CM056742">
    <property type="protein sequence ID" value="KAJ8678134.1"/>
    <property type="molecule type" value="Genomic_DNA"/>
</dbReference>
<organism evidence="1 2">
    <name type="scientific">Eretmocerus hayati</name>
    <dbReference type="NCBI Taxonomy" id="131215"/>
    <lineage>
        <taxon>Eukaryota</taxon>
        <taxon>Metazoa</taxon>
        <taxon>Ecdysozoa</taxon>
        <taxon>Arthropoda</taxon>
        <taxon>Hexapoda</taxon>
        <taxon>Insecta</taxon>
        <taxon>Pterygota</taxon>
        <taxon>Neoptera</taxon>
        <taxon>Endopterygota</taxon>
        <taxon>Hymenoptera</taxon>
        <taxon>Apocrita</taxon>
        <taxon>Proctotrupomorpha</taxon>
        <taxon>Chalcidoidea</taxon>
        <taxon>Aphelinidae</taxon>
        <taxon>Aphelininae</taxon>
        <taxon>Eretmocerus</taxon>
    </lineage>
</organism>
<sequence length="161" mass="17820">MLDSRIGSRVCSSLRFCATGLSRLQATPPVNELLFFVRTWILIHLTQTMEKSIKSDVEKTLETQLSDIKNSMANIESKLMEQDNKISTIEAKVDRLGSDNKATNDGPEQCKSDIMGIHDAVDAIKNKVATLVTEAILSPTYTLQLHVLKIWSIPTSGDDVS</sequence>
<comment type="caution">
    <text evidence="1">The sequence shown here is derived from an EMBL/GenBank/DDBJ whole genome shotgun (WGS) entry which is preliminary data.</text>
</comment>
<dbReference type="Proteomes" id="UP001239111">
    <property type="component" value="Chromosome 2"/>
</dbReference>
<evidence type="ECO:0000313" key="2">
    <source>
        <dbReference type="Proteomes" id="UP001239111"/>
    </source>
</evidence>
<proteinExistence type="predicted"/>